<sequence>MFLYAALSTLLCLSLTSGLTIPFNISTEIPTSSTSTTTTTTSTTTTTPVPTTTPVTNTTTTPVPTTTPVTNTTTTPVPTTTPVTNTTTTPVPTTTPVTNTTTTPVPTTTPVTNTTTTPVPTKTPVPETREATDPPNVIIEESNRRCSREGMTTDVLEIGCSGYRRCVDGTLVTYLCTDNTVLERDSLVCVRPGEGNTACKKEISCVGVEDGRYADKVTSEIQNCDFPYNVEQPCGTRAAPQ</sequence>
<comment type="caution">
    <text evidence="4">The sequence shown here is derived from an EMBL/GenBank/DDBJ whole genome shotgun (WGS) entry which is preliminary data.</text>
</comment>
<dbReference type="Pfam" id="PF01607">
    <property type="entry name" value="CBM_14"/>
    <property type="match status" value="1"/>
</dbReference>
<dbReference type="GO" id="GO:0008061">
    <property type="term" value="F:chitin binding"/>
    <property type="evidence" value="ECO:0007669"/>
    <property type="project" value="InterPro"/>
</dbReference>
<dbReference type="EMBL" id="CAJHNH020000812">
    <property type="protein sequence ID" value="CAG5120002.1"/>
    <property type="molecule type" value="Genomic_DNA"/>
</dbReference>
<gene>
    <name evidence="4" type="ORF">CUNI_LOCUS5560</name>
</gene>
<feature type="signal peptide" evidence="2">
    <location>
        <begin position="1"/>
        <end position="18"/>
    </location>
</feature>
<feature type="domain" description="Chitin-binding type-2" evidence="3">
    <location>
        <begin position="143"/>
        <end position="201"/>
    </location>
</feature>
<evidence type="ECO:0000256" key="1">
    <source>
        <dbReference type="SAM" id="MobiDB-lite"/>
    </source>
</evidence>
<dbReference type="GO" id="GO:0005576">
    <property type="term" value="C:extracellular region"/>
    <property type="evidence" value="ECO:0007669"/>
    <property type="project" value="InterPro"/>
</dbReference>
<dbReference type="AlphaFoldDB" id="A0A8S3YWQ3"/>
<dbReference type="InterPro" id="IPR036508">
    <property type="entry name" value="Chitin-bd_dom_sf"/>
</dbReference>
<feature type="chain" id="PRO_5035879503" description="Chitin-binding type-2 domain-containing protein" evidence="2">
    <location>
        <begin position="19"/>
        <end position="241"/>
    </location>
</feature>
<evidence type="ECO:0000313" key="5">
    <source>
        <dbReference type="Proteomes" id="UP000678393"/>
    </source>
</evidence>
<evidence type="ECO:0000313" key="4">
    <source>
        <dbReference type="EMBL" id="CAG5120002.1"/>
    </source>
</evidence>
<protein>
    <recommendedName>
        <fullName evidence="3">Chitin-binding type-2 domain-containing protein</fullName>
    </recommendedName>
</protein>
<reference evidence="4" key="1">
    <citation type="submission" date="2021-04" db="EMBL/GenBank/DDBJ databases">
        <authorList>
            <consortium name="Molecular Ecology Group"/>
        </authorList>
    </citation>
    <scope>NUCLEOTIDE SEQUENCE</scope>
</reference>
<keyword evidence="5" id="KW-1185">Reference proteome</keyword>
<evidence type="ECO:0000259" key="3">
    <source>
        <dbReference type="PROSITE" id="PS50940"/>
    </source>
</evidence>
<feature type="compositionally biased region" description="Low complexity" evidence="1">
    <location>
        <begin position="30"/>
        <end position="126"/>
    </location>
</feature>
<keyword evidence="2" id="KW-0732">Signal</keyword>
<evidence type="ECO:0000256" key="2">
    <source>
        <dbReference type="SAM" id="SignalP"/>
    </source>
</evidence>
<organism evidence="4 5">
    <name type="scientific">Candidula unifasciata</name>
    <dbReference type="NCBI Taxonomy" id="100452"/>
    <lineage>
        <taxon>Eukaryota</taxon>
        <taxon>Metazoa</taxon>
        <taxon>Spiralia</taxon>
        <taxon>Lophotrochozoa</taxon>
        <taxon>Mollusca</taxon>
        <taxon>Gastropoda</taxon>
        <taxon>Heterobranchia</taxon>
        <taxon>Euthyneura</taxon>
        <taxon>Panpulmonata</taxon>
        <taxon>Eupulmonata</taxon>
        <taxon>Stylommatophora</taxon>
        <taxon>Helicina</taxon>
        <taxon>Helicoidea</taxon>
        <taxon>Geomitridae</taxon>
        <taxon>Candidula</taxon>
    </lineage>
</organism>
<dbReference type="SUPFAM" id="SSF57625">
    <property type="entry name" value="Invertebrate chitin-binding proteins"/>
    <property type="match status" value="1"/>
</dbReference>
<dbReference type="PROSITE" id="PS50940">
    <property type="entry name" value="CHIT_BIND_II"/>
    <property type="match status" value="1"/>
</dbReference>
<name>A0A8S3YWQ3_9EUPU</name>
<proteinExistence type="predicted"/>
<dbReference type="OrthoDB" id="6020543at2759"/>
<accession>A0A8S3YWQ3</accession>
<feature type="region of interest" description="Disordered" evidence="1">
    <location>
        <begin position="28"/>
        <end position="132"/>
    </location>
</feature>
<dbReference type="InterPro" id="IPR002557">
    <property type="entry name" value="Chitin-bd_dom"/>
</dbReference>
<dbReference type="Proteomes" id="UP000678393">
    <property type="component" value="Unassembled WGS sequence"/>
</dbReference>